<reference evidence="9" key="1">
    <citation type="journal article" date="2020" name="Stud. Mycol.">
        <title>101 Dothideomycetes genomes: a test case for predicting lifestyles and emergence of pathogens.</title>
        <authorList>
            <person name="Haridas S."/>
            <person name="Albert R."/>
            <person name="Binder M."/>
            <person name="Bloem J."/>
            <person name="Labutti K."/>
            <person name="Salamov A."/>
            <person name="Andreopoulos B."/>
            <person name="Baker S."/>
            <person name="Barry K."/>
            <person name="Bills G."/>
            <person name="Bluhm B."/>
            <person name="Cannon C."/>
            <person name="Castanera R."/>
            <person name="Culley D."/>
            <person name="Daum C."/>
            <person name="Ezra D."/>
            <person name="Gonzalez J."/>
            <person name="Henrissat B."/>
            <person name="Kuo A."/>
            <person name="Liang C."/>
            <person name="Lipzen A."/>
            <person name="Lutzoni F."/>
            <person name="Magnuson J."/>
            <person name="Mondo S."/>
            <person name="Nolan M."/>
            <person name="Ohm R."/>
            <person name="Pangilinan J."/>
            <person name="Park H.-J."/>
            <person name="Ramirez L."/>
            <person name="Alfaro M."/>
            <person name="Sun H."/>
            <person name="Tritt A."/>
            <person name="Yoshinaga Y."/>
            <person name="Zwiers L.-H."/>
            <person name="Turgeon B."/>
            <person name="Goodwin S."/>
            <person name="Spatafora J."/>
            <person name="Crous P."/>
            <person name="Grigoriev I."/>
        </authorList>
    </citation>
    <scope>NUCLEOTIDE SEQUENCE</scope>
    <source>
        <strain evidence="9">CBS 260.36</strain>
    </source>
</reference>
<name>A0A9P4IWU4_9PEZI</name>
<evidence type="ECO:0000256" key="4">
    <source>
        <dbReference type="ARBA" id="ARBA00023136"/>
    </source>
</evidence>
<feature type="region of interest" description="Disordered" evidence="6">
    <location>
        <begin position="390"/>
        <end position="417"/>
    </location>
</feature>
<feature type="transmembrane region" description="Helical" evidence="7">
    <location>
        <begin position="127"/>
        <end position="151"/>
    </location>
</feature>
<evidence type="ECO:0000256" key="2">
    <source>
        <dbReference type="ARBA" id="ARBA00022692"/>
    </source>
</evidence>
<feature type="region of interest" description="Disordered" evidence="6">
    <location>
        <begin position="294"/>
        <end position="318"/>
    </location>
</feature>
<evidence type="ECO:0000313" key="10">
    <source>
        <dbReference type="Proteomes" id="UP000799439"/>
    </source>
</evidence>
<comment type="caution">
    <text evidence="9">The sequence shown here is derived from an EMBL/GenBank/DDBJ whole genome shotgun (WGS) entry which is preliminary data.</text>
</comment>
<evidence type="ECO:0000256" key="3">
    <source>
        <dbReference type="ARBA" id="ARBA00022989"/>
    </source>
</evidence>
<evidence type="ECO:0000256" key="5">
    <source>
        <dbReference type="ARBA" id="ARBA00038359"/>
    </source>
</evidence>
<feature type="transmembrane region" description="Helical" evidence="7">
    <location>
        <begin position="93"/>
        <end position="115"/>
    </location>
</feature>
<feature type="transmembrane region" description="Helical" evidence="7">
    <location>
        <begin position="15"/>
        <end position="39"/>
    </location>
</feature>
<feature type="transmembrane region" description="Helical" evidence="7">
    <location>
        <begin position="251"/>
        <end position="269"/>
    </location>
</feature>
<gene>
    <name evidence="9" type="ORF">K461DRAFT_280338</name>
</gene>
<feature type="domain" description="Rhodopsin" evidence="8">
    <location>
        <begin position="46"/>
        <end position="275"/>
    </location>
</feature>
<evidence type="ECO:0000256" key="6">
    <source>
        <dbReference type="SAM" id="MobiDB-lite"/>
    </source>
</evidence>
<dbReference type="Proteomes" id="UP000799439">
    <property type="component" value="Unassembled WGS sequence"/>
</dbReference>
<evidence type="ECO:0000256" key="7">
    <source>
        <dbReference type="SAM" id="Phobius"/>
    </source>
</evidence>
<feature type="transmembrane region" description="Helical" evidence="7">
    <location>
        <begin position="51"/>
        <end position="73"/>
    </location>
</feature>
<dbReference type="EMBL" id="ML996089">
    <property type="protein sequence ID" value="KAF2150309.1"/>
    <property type="molecule type" value="Genomic_DNA"/>
</dbReference>
<proteinExistence type="inferred from homology"/>
<feature type="compositionally biased region" description="Basic and acidic residues" evidence="6">
    <location>
        <begin position="393"/>
        <end position="417"/>
    </location>
</feature>
<dbReference type="Pfam" id="PF20684">
    <property type="entry name" value="Fung_rhodopsin"/>
    <property type="match status" value="1"/>
</dbReference>
<comment type="subcellular location">
    <subcellularLocation>
        <location evidence="1">Membrane</location>
        <topology evidence="1">Multi-pass membrane protein</topology>
    </subcellularLocation>
</comment>
<dbReference type="InterPro" id="IPR052337">
    <property type="entry name" value="SAT4-like"/>
</dbReference>
<dbReference type="GO" id="GO:0016020">
    <property type="term" value="C:membrane"/>
    <property type="evidence" value="ECO:0007669"/>
    <property type="project" value="UniProtKB-SubCell"/>
</dbReference>
<dbReference type="PANTHER" id="PTHR33048">
    <property type="entry name" value="PTH11-LIKE INTEGRAL MEMBRANE PROTEIN (AFU_ORTHOLOGUE AFUA_5G11245)"/>
    <property type="match status" value="1"/>
</dbReference>
<organism evidence="9 10">
    <name type="scientific">Myriangium duriaei CBS 260.36</name>
    <dbReference type="NCBI Taxonomy" id="1168546"/>
    <lineage>
        <taxon>Eukaryota</taxon>
        <taxon>Fungi</taxon>
        <taxon>Dikarya</taxon>
        <taxon>Ascomycota</taxon>
        <taxon>Pezizomycotina</taxon>
        <taxon>Dothideomycetes</taxon>
        <taxon>Dothideomycetidae</taxon>
        <taxon>Myriangiales</taxon>
        <taxon>Myriangiaceae</taxon>
        <taxon>Myriangium</taxon>
    </lineage>
</organism>
<dbReference type="InterPro" id="IPR049326">
    <property type="entry name" value="Rhodopsin_dom_fungi"/>
</dbReference>
<evidence type="ECO:0000313" key="9">
    <source>
        <dbReference type="EMBL" id="KAF2150309.1"/>
    </source>
</evidence>
<dbReference type="PANTHER" id="PTHR33048:SF47">
    <property type="entry name" value="INTEGRAL MEMBRANE PROTEIN-RELATED"/>
    <property type="match status" value="1"/>
</dbReference>
<evidence type="ECO:0000259" key="8">
    <source>
        <dbReference type="Pfam" id="PF20684"/>
    </source>
</evidence>
<keyword evidence="3 7" id="KW-1133">Transmembrane helix</keyword>
<keyword evidence="2 7" id="KW-0812">Transmembrane</keyword>
<dbReference type="AlphaFoldDB" id="A0A9P4IWU4"/>
<sequence>MASPDVSLYGGKGPLLVAISWFCFTIGDALAILRIFVIFLLPYEAKYPLDLWPLLVATVFAIASQPCLILAAHNGVGNDAIDADPERVAKATYWLWCYVSLAIFSTVFTQLANIALLRQLQDKTKPLARRIVSALGVFPVCFGIATVIVVWTRCDPATGTMEGASTDSCSMDKPLLILLIAQGAFTAFFDFVLGGYTLLTYRKFKLPNHQHLKLLLFYASSFSSGVLAIVRSLQMRPLLDNPTAIGAASPLMIWLHIEQWLAICIFICPRLRTLVIPLRHWKHDRIELVDTAKAEEQTSSITTPEDRPEVPPANESQLPQTVRRRIERMLLYQQMIMSRRSLQIEVSHDVRVEYHEPRPIDTASETWLLDHDEDFRAVHDGHIRHNTAVPIRELPRMETPHSQDSKGSDDGKEVHAR</sequence>
<feature type="transmembrane region" description="Helical" evidence="7">
    <location>
        <begin position="211"/>
        <end position="231"/>
    </location>
</feature>
<accession>A0A9P4IWU4</accession>
<comment type="similarity">
    <text evidence="5">Belongs to the SAT4 family.</text>
</comment>
<protein>
    <recommendedName>
        <fullName evidence="8">Rhodopsin domain-containing protein</fullName>
    </recommendedName>
</protein>
<feature type="transmembrane region" description="Helical" evidence="7">
    <location>
        <begin position="175"/>
        <end position="199"/>
    </location>
</feature>
<evidence type="ECO:0000256" key="1">
    <source>
        <dbReference type="ARBA" id="ARBA00004141"/>
    </source>
</evidence>
<keyword evidence="10" id="KW-1185">Reference proteome</keyword>
<keyword evidence="4 7" id="KW-0472">Membrane</keyword>